<dbReference type="Proteomes" id="UP000001514">
    <property type="component" value="Unassembled WGS sequence"/>
</dbReference>
<reference evidence="3 4" key="1">
    <citation type="journal article" date="2011" name="Science">
        <title>The Selaginella genome identifies genetic changes associated with the evolution of vascular plants.</title>
        <authorList>
            <person name="Banks J.A."/>
            <person name="Nishiyama T."/>
            <person name="Hasebe M."/>
            <person name="Bowman J.L."/>
            <person name="Gribskov M."/>
            <person name="dePamphilis C."/>
            <person name="Albert V.A."/>
            <person name="Aono N."/>
            <person name="Aoyama T."/>
            <person name="Ambrose B.A."/>
            <person name="Ashton N.W."/>
            <person name="Axtell M.J."/>
            <person name="Barker E."/>
            <person name="Barker M.S."/>
            <person name="Bennetzen J.L."/>
            <person name="Bonawitz N.D."/>
            <person name="Chapple C."/>
            <person name="Cheng C."/>
            <person name="Correa L.G."/>
            <person name="Dacre M."/>
            <person name="DeBarry J."/>
            <person name="Dreyer I."/>
            <person name="Elias M."/>
            <person name="Engstrom E.M."/>
            <person name="Estelle M."/>
            <person name="Feng L."/>
            <person name="Finet C."/>
            <person name="Floyd S.K."/>
            <person name="Frommer W.B."/>
            <person name="Fujita T."/>
            <person name="Gramzow L."/>
            <person name="Gutensohn M."/>
            <person name="Harholt J."/>
            <person name="Hattori M."/>
            <person name="Heyl A."/>
            <person name="Hirai T."/>
            <person name="Hiwatashi Y."/>
            <person name="Ishikawa M."/>
            <person name="Iwata M."/>
            <person name="Karol K.G."/>
            <person name="Koehler B."/>
            <person name="Kolukisaoglu U."/>
            <person name="Kubo M."/>
            <person name="Kurata T."/>
            <person name="Lalonde S."/>
            <person name="Li K."/>
            <person name="Li Y."/>
            <person name="Litt A."/>
            <person name="Lyons E."/>
            <person name="Manning G."/>
            <person name="Maruyama T."/>
            <person name="Michael T.P."/>
            <person name="Mikami K."/>
            <person name="Miyazaki S."/>
            <person name="Morinaga S."/>
            <person name="Murata T."/>
            <person name="Mueller-Roeber B."/>
            <person name="Nelson D.R."/>
            <person name="Obara M."/>
            <person name="Oguri Y."/>
            <person name="Olmstead R.G."/>
            <person name="Onodera N."/>
            <person name="Petersen B.L."/>
            <person name="Pils B."/>
            <person name="Prigge M."/>
            <person name="Rensing S.A."/>
            <person name="Riano-Pachon D.M."/>
            <person name="Roberts A.W."/>
            <person name="Sato Y."/>
            <person name="Scheller H.V."/>
            <person name="Schulz B."/>
            <person name="Schulz C."/>
            <person name="Shakirov E.V."/>
            <person name="Shibagaki N."/>
            <person name="Shinohara N."/>
            <person name="Shippen D.E."/>
            <person name="Soerensen I."/>
            <person name="Sotooka R."/>
            <person name="Sugimoto N."/>
            <person name="Sugita M."/>
            <person name="Sumikawa N."/>
            <person name="Tanurdzic M."/>
            <person name="Theissen G."/>
            <person name="Ulvskov P."/>
            <person name="Wakazuki S."/>
            <person name="Weng J.K."/>
            <person name="Willats W.W."/>
            <person name="Wipf D."/>
            <person name="Wolf P.G."/>
            <person name="Yang L."/>
            <person name="Zimmer A.D."/>
            <person name="Zhu Q."/>
            <person name="Mitros T."/>
            <person name="Hellsten U."/>
            <person name="Loque D."/>
            <person name="Otillar R."/>
            <person name="Salamov A."/>
            <person name="Schmutz J."/>
            <person name="Shapiro H."/>
            <person name="Lindquist E."/>
            <person name="Lucas S."/>
            <person name="Rokhsar D."/>
            <person name="Grigoriev I.V."/>
        </authorList>
    </citation>
    <scope>NUCLEOTIDE SEQUENCE [LARGE SCALE GENOMIC DNA]</scope>
</reference>
<dbReference type="InterPro" id="IPR002885">
    <property type="entry name" value="PPR_rpt"/>
</dbReference>
<keyword evidence="1" id="KW-0677">Repeat</keyword>
<dbReference type="GO" id="GO:0009451">
    <property type="term" value="P:RNA modification"/>
    <property type="evidence" value="ECO:0007669"/>
    <property type="project" value="InterPro"/>
</dbReference>
<evidence type="ECO:0000256" key="2">
    <source>
        <dbReference type="PROSITE-ProRule" id="PRU00708"/>
    </source>
</evidence>
<dbReference type="PANTHER" id="PTHR47926">
    <property type="entry name" value="PENTATRICOPEPTIDE REPEAT-CONTAINING PROTEIN"/>
    <property type="match status" value="1"/>
</dbReference>
<dbReference type="GO" id="GO:0003723">
    <property type="term" value="F:RNA binding"/>
    <property type="evidence" value="ECO:0007669"/>
    <property type="project" value="InterPro"/>
</dbReference>
<dbReference type="AlphaFoldDB" id="D8T215"/>
<sequence>DPMLSNALIAMFRRCGSVADSHKIFSRMEHRGVVSWNSMLAVCSGDETLEFFGRMAQAGFTPSEVSFVSVLAACSHKGDVELGRSYFVGMWTDFGIEATVDHYACFIDVLGRAGELAAADGLVASMPFEPDSVLW</sequence>
<dbReference type="KEGG" id="smo:SELMODRAFT_72540"/>
<evidence type="ECO:0000313" key="4">
    <source>
        <dbReference type="Proteomes" id="UP000001514"/>
    </source>
</evidence>
<dbReference type="PANTHER" id="PTHR47926:SF533">
    <property type="entry name" value="DYW DOMAIN-CONTAINING PROTEIN"/>
    <property type="match status" value="1"/>
</dbReference>
<protein>
    <recommendedName>
        <fullName evidence="5">Pentacotripeptide-repeat region of PRORP domain-containing protein</fullName>
    </recommendedName>
</protein>
<dbReference type="HOGENOM" id="CLU_002706_0_0_1"/>
<dbReference type="Gramene" id="EFJ09326">
    <property type="protein sequence ID" value="EFJ09326"/>
    <property type="gene ID" value="SELMODRAFT_72540"/>
</dbReference>
<dbReference type="InterPro" id="IPR046960">
    <property type="entry name" value="PPR_At4g14850-like_plant"/>
</dbReference>
<dbReference type="eggNOG" id="KOG4197">
    <property type="taxonomic scope" value="Eukaryota"/>
</dbReference>
<accession>D8T215</accession>
<proteinExistence type="predicted"/>
<keyword evidence="4" id="KW-1185">Reference proteome</keyword>
<dbReference type="Gene3D" id="1.25.40.10">
    <property type="entry name" value="Tetratricopeptide repeat domain"/>
    <property type="match status" value="1"/>
</dbReference>
<name>D8T215_SELML</name>
<feature type="non-terminal residue" evidence="3">
    <location>
        <position position="135"/>
    </location>
</feature>
<dbReference type="Pfam" id="PF01535">
    <property type="entry name" value="PPR"/>
    <property type="match status" value="2"/>
</dbReference>
<evidence type="ECO:0000313" key="3">
    <source>
        <dbReference type="EMBL" id="EFJ09326.1"/>
    </source>
</evidence>
<feature type="non-terminal residue" evidence="3">
    <location>
        <position position="1"/>
    </location>
</feature>
<dbReference type="PROSITE" id="PS51375">
    <property type="entry name" value="PPR"/>
    <property type="match status" value="1"/>
</dbReference>
<organism evidence="4">
    <name type="scientific">Selaginella moellendorffii</name>
    <name type="common">Spikemoss</name>
    <dbReference type="NCBI Taxonomy" id="88036"/>
    <lineage>
        <taxon>Eukaryota</taxon>
        <taxon>Viridiplantae</taxon>
        <taxon>Streptophyta</taxon>
        <taxon>Embryophyta</taxon>
        <taxon>Tracheophyta</taxon>
        <taxon>Lycopodiopsida</taxon>
        <taxon>Selaginellales</taxon>
        <taxon>Selaginellaceae</taxon>
        <taxon>Selaginella</taxon>
    </lineage>
</organism>
<evidence type="ECO:0000256" key="1">
    <source>
        <dbReference type="ARBA" id="ARBA00022737"/>
    </source>
</evidence>
<evidence type="ECO:0008006" key="5">
    <source>
        <dbReference type="Google" id="ProtNLM"/>
    </source>
</evidence>
<gene>
    <name evidence="3" type="ORF">SELMODRAFT_72540</name>
</gene>
<dbReference type="InterPro" id="IPR011990">
    <property type="entry name" value="TPR-like_helical_dom_sf"/>
</dbReference>
<feature type="repeat" description="PPR" evidence="2">
    <location>
        <begin position="1"/>
        <end position="35"/>
    </location>
</feature>
<dbReference type="InParanoid" id="D8T215"/>
<dbReference type="EMBL" id="GL377664">
    <property type="protein sequence ID" value="EFJ09326.1"/>
    <property type="molecule type" value="Genomic_DNA"/>
</dbReference>